<evidence type="ECO:0000256" key="2">
    <source>
        <dbReference type="ARBA" id="ARBA00022692"/>
    </source>
</evidence>
<feature type="transmembrane region" description="Helical" evidence="5">
    <location>
        <begin position="166"/>
        <end position="183"/>
    </location>
</feature>
<dbReference type="Gene3D" id="1.25.40.10">
    <property type="entry name" value="Tetratricopeptide repeat domain"/>
    <property type="match status" value="1"/>
</dbReference>
<feature type="transmembrane region" description="Helical" evidence="5">
    <location>
        <begin position="241"/>
        <end position="260"/>
    </location>
</feature>
<evidence type="ECO:0000256" key="4">
    <source>
        <dbReference type="ARBA" id="ARBA00023136"/>
    </source>
</evidence>
<dbReference type="InterPro" id="IPR007016">
    <property type="entry name" value="O-antigen_ligase-rel_domated"/>
</dbReference>
<keyword evidence="8" id="KW-1185">Reference proteome</keyword>
<feature type="transmembrane region" description="Helical" evidence="5">
    <location>
        <begin position="190"/>
        <end position="206"/>
    </location>
</feature>
<accession>A0A8A4TN72</accession>
<name>A0A8A4TN72_SULCO</name>
<dbReference type="PANTHER" id="PTHR37422">
    <property type="entry name" value="TEICHURONIC ACID BIOSYNTHESIS PROTEIN TUAE"/>
    <property type="match status" value="1"/>
</dbReference>
<evidence type="ECO:0000313" key="7">
    <source>
        <dbReference type="EMBL" id="QTD48035.1"/>
    </source>
</evidence>
<feature type="transmembrane region" description="Helical" evidence="5">
    <location>
        <begin position="39"/>
        <end position="59"/>
    </location>
</feature>
<proteinExistence type="predicted"/>
<dbReference type="AlphaFoldDB" id="A0A8A4TN72"/>
<evidence type="ECO:0000256" key="3">
    <source>
        <dbReference type="ARBA" id="ARBA00022989"/>
    </source>
</evidence>
<feature type="transmembrane region" description="Helical" evidence="5">
    <location>
        <begin position="212"/>
        <end position="229"/>
    </location>
</feature>
<comment type="subcellular location">
    <subcellularLocation>
        <location evidence="1">Membrane</location>
        <topology evidence="1">Multi-pass membrane protein</topology>
    </subcellularLocation>
</comment>
<evidence type="ECO:0000256" key="5">
    <source>
        <dbReference type="SAM" id="Phobius"/>
    </source>
</evidence>
<reference evidence="7" key="1">
    <citation type="submission" date="2021-03" db="EMBL/GenBank/DDBJ databases">
        <title>Acanthopleuribacteraceae sp. M133.</title>
        <authorList>
            <person name="Wang G."/>
        </authorList>
    </citation>
    <scope>NUCLEOTIDE SEQUENCE</scope>
    <source>
        <strain evidence="7">M133</strain>
    </source>
</reference>
<protein>
    <submittedName>
        <fullName evidence="7">O-antigen ligase family protein</fullName>
    </submittedName>
</protein>
<sequence>MSNSVLQRSTPEHTALILTRAAMILLPLCYLPGLADPAGIPRFLLVQVWALAVTLCFCVSRSTGARARVPWATFAMWLVFAGVSLIWAHDRLSAGWKLAKLVTLVQAMPLAAWLWSIPGAREPLLRTALWSTVPVSLIGLAQYAGLDVPPFVQLFPPSSTFLNRNLAAQFLTGVLPIGCVHLLCGETRTMPLRLAMVLPGVGYLFATGTRAAWIAIGLASAIAFAFYVFRARRGTDNGHLLRGILLAGTLLLFGLGIMATKGTAHADTPLRKLLSFANPGENRDGQVNTVSVRASLYANSMKMVVDKPLTGVGLGQFPVHYPRYHDAVMDTATYALHVAPKRLHNDLLETLVELGLPGFLCLCLLVGLAMFGYLNGISRSDGDSWRQCLGAAAALCALLIDSLFSFPLAMPVSGWLFWFWMGCGVSSREPAAAENEHHPKPRTARRLAQLIPLIALQAILIWLYIQAGWASKLLAAGNDLERQGRIAEAAAFMEAAHTRFPVDIKALDRWVTLAVNQDPDRGHAVAVAQAFSRRRPYSGNGLFRLAIALKDAGHADAAQTALAGAERYGGVSEKTRLLAGMLAERAGRIDQARACYELALALAPHYRPAGDALQRLRNQE</sequence>
<dbReference type="Pfam" id="PF04932">
    <property type="entry name" value="Wzy_C"/>
    <property type="match status" value="1"/>
</dbReference>
<dbReference type="EMBL" id="CP071793">
    <property type="protein sequence ID" value="QTD48035.1"/>
    <property type="molecule type" value="Genomic_DNA"/>
</dbReference>
<dbReference type="InterPro" id="IPR051533">
    <property type="entry name" value="WaaL-like"/>
</dbReference>
<dbReference type="SUPFAM" id="SSF48452">
    <property type="entry name" value="TPR-like"/>
    <property type="match status" value="1"/>
</dbReference>
<keyword evidence="2 5" id="KW-0812">Transmembrane</keyword>
<dbReference type="KEGG" id="scor:J3U87_20825"/>
<dbReference type="GO" id="GO:0016874">
    <property type="term" value="F:ligase activity"/>
    <property type="evidence" value="ECO:0007669"/>
    <property type="project" value="UniProtKB-KW"/>
</dbReference>
<dbReference type="PANTHER" id="PTHR37422:SF23">
    <property type="entry name" value="TEICHURONIC ACID BIOSYNTHESIS PROTEIN TUAE"/>
    <property type="match status" value="1"/>
</dbReference>
<organism evidence="7 8">
    <name type="scientific">Sulfidibacter corallicola</name>
    <dbReference type="NCBI Taxonomy" id="2818388"/>
    <lineage>
        <taxon>Bacteria</taxon>
        <taxon>Pseudomonadati</taxon>
        <taxon>Acidobacteriota</taxon>
        <taxon>Holophagae</taxon>
        <taxon>Acanthopleuribacterales</taxon>
        <taxon>Acanthopleuribacteraceae</taxon>
        <taxon>Sulfidibacter</taxon>
    </lineage>
</organism>
<gene>
    <name evidence="7" type="ORF">J3U87_20825</name>
</gene>
<keyword evidence="3 5" id="KW-1133">Transmembrane helix</keyword>
<dbReference type="Proteomes" id="UP000663929">
    <property type="component" value="Chromosome"/>
</dbReference>
<feature type="transmembrane region" description="Helical" evidence="5">
    <location>
        <begin position="127"/>
        <end position="146"/>
    </location>
</feature>
<feature type="transmembrane region" description="Helical" evidence="5">
    <location>
        <begin position="12"/>
        <end position="33"/>
    </location>
</feature>
<dbReference type="InterPro" id="IPR011990">
    <property type="entry name" value="TPR-like_helical_dom_sf"/>
</dbReference>
<evidence type="ECO:0000313" key="8">
    <source>
        <dbReference type="Proteomes" id="UP000663929"/>
    </source>
</evidence>
<dbReference type="RefSeq" id="WP_237377697.1">
    <property type="nucleotide sequence ID" value="NZ_CP071793.1"/>
</dbReference>
<keyword evidence="4 5" id="KW-0472">Membrane</keyword>
<keyword evidence="7" id="KW-0436">Ligase</keyword>
<evidence type="ECO:0000259" key="6">
    <source>
        <dbReference type="Pfam" id="PF04932"/>
    </source>
</evidence>
<feature type="transmembrane region" description="Helical" evidence="5">
    <location>
        <begin position="388"/>
        <end position="410"/>
    </location>
</feature>
<feature type="transmembrane region" description="Helical" evidence="5">
    <location>
        <begin position="354"/>
        <end position="376"/>
    </location>
</feature>
<feature type="transmembrane region" description="Helical" evidence="5">
    <location>
        <begin position="71"/>
        <end position="88"/>
    </location>
</feature>
<feature type="transmembrane region" description="Helical" evidence="5">
    <location>
        <begin position="94"/>
        <end position="115"/>
    </location>
</feature>
<dbReference type="GO" id="GO:0016020">
    <property type="term" value="C:membrane"/>
    <property type="evidence" value="ECO:0007669"/>
    <property type="project" value="UniProtKB-SubCell"/>
</dbReference>
<evidence type="ECO:0000256" key="1">
    <source>
        <dbReference type="ARBA" id="ARBA00004141"/>
    </source>
</evidence>
<feature type="domain" description="O-antigen ligase-related" evidence="6">
    <location>
        <begin position="197"/>
        <end position="362"/>
    </location>
</feature>
<feature type="transmembrane region" description="Helical" evidence="5">
    <location>
        <begin position="447"/>
        <end position="465"/>
    </location>
</feature>